<reference evidence="2" key="1">
    <citation type="submission" date="2021-11" db="EMBL/GenBank/DDBJ databases">
        <title>Description of novel Chryseobacterium species.</title>
        <authorList>
            <person name="Saticioglu I.B."/>
            <person name="Ay H."/>
            <person name="Altun S."/>
            <person name="Duman M."/>
        </authorList>
    </citation>
    <scope>NUCLEOTIDE SEQUENCE</scope>
    <source>
        <strain evidence="2">C-39</strain>
    </source>
</reference>
<evidence type="ECO:0000313" key="3">
    <source>
        <dbReference type="Proteomes" id="UP000603715"/>
    </source>
</evidence>
<comment type="caution">
    <text evidence="2">The sequence shown here is derived from an EMBL/GenBank/DDBJ whole genome shotgun (WGS) entry which is preliminary data.</text>
</comment>
<dbReference type="EMBL" id="JACXXP010000006">
    <property type="protein sequence ID" value="MBD3904468.1"/>
    <property type="molecule type" value="Genomic_DNA"/>
</dbReference>
<reference evidence="1" key="3">
    <citation type="submission" date="2024-05" db="EMBL/GenBank/DDBJ databases">
        <title>Description of novel Chryseobacterium sp. strain C-2.</title>
        <authorList>
            <person name="Saticioglu I.B."/>
        </authorList>
    </citation>
    <scope>NUCLEOTIDE SEQUENCE</scope>
    <source>
        <strain evidence="1">C-2</strain>
    </source>
</reference>
<dbReference type="Proteomes" id="UP001107960">
    <property type="component" value="Unassembled WGS sequence"/>
</dbReference>
<dbReference type="RefSeq" id="WP_191179018.1">
    <property type="nucleotide sequence ID" value="NZ_JACXXP010000006.1"/>
</dbReference>
<accession>A0A9Q3UNU5</accession>
<gene>
    <name evidence="1" type="ORF">IEW27_07675</name>
    <name evidence="2" type="ORF">LNP80_00385</name>
</gene>
<name>A0A9Q3UNU5_9FLAO</name>
<evidence type="ECO:0000313" key="4">
    <source>
        <dbReference type="Proteomes" id="UP001107960"/>
    </source>
</evidence>
<dbReference type="Proteomes" id="UP000603715">
    <property type="component" value="Unassembled WGS sequence"/>
</dbReference>
<organism evidence="2 4">
    <name type="scientific">Chryseobacterium muglaense</name>
    <dbReference type="NCBI Taxonomy" id="2893752"/>
    <lineage>
        <taxon>Bacteria</taxon>
        <taxon>Pseudomonadati</taxon>
        <taxon>Bacteroidota</taxon>
        <taxon>Flavobacteriia</taxon>
        <taxon>Flavobacteriales</taxon>
        <taxon>Weeksellaceae</taxon>
        <taxon>Chryseobacterium group</taxon>
        <taxon>Chryseobacterium</taxon>
    </lineage>
</organism>
<evidence type="ECO:0000313" key="2">
    <source>
        <dbReference type="EMBL" id="MCC9032713.1"/>
    </source>
</evidence>
<reference evidence="3" key="2">
    <citation type="submission" date="2023-07" db="EMBL/GenBank/DDBJ databases">
        <title>Description of novel Chryseobacterium sp. strain C-2.</title>
        <authorList>
            <person name="Saticioglu I.B."/>
        </authorList>
    </citation>
    <scope>NUCLEOTIDE SEQUENCE [LARGE SCALE GENOMIC DNA]</scope>
    <source>
        <strain evidence="3">C-2</strain>
    </source>
</reference>
<protein>
    <submittedName>
        <fullName evidence="2">Uncharacterized protein</fullName>
    </submittedName>
</protein>
<dbReference type="EMBL" id="JAJJML010000001">
    <property type="protein sequence ID" value="MCC9032713.1"/>
    <property type="molecule type" value="Genomic_DNA"/>
</dbReference>
<sequence length="127" mass="15242">MENYNAIIEKIIVSDEAVKFGLNWLGESKNNALESHDLSQIVRLLLKEVNNKSNDAKFEIESVDRYFYFDGRNSKRYVETTFWFNPYSLERKETQRNEFISQGQEYKLPEWARSISVRRKELEPNFY</sequence>
<proteinExistence type="predicted"/>
<keyword evidence="3" id="KW-1185">Reference proteome</keyword>
<evidence type="ECO:0000313" key="1">
    <source>
        <dbReference type="EMBL" id="MBD3904468.1"/>
    </source>
</evidence>
<dbReference type="AlphaFoldDB" id="A0A9Q3UNU5"/>